<feature type="chain" id="PRO_5042906938" evidence="1">
    <location>
        <begin position="27"/>
        <end position="276"/>
    </location>
</feature>
<sequence length="276" mass="30369">MAEPEPSTTRSLASLPLLVLAGIAEALCLHCTEDPDFDRWHTPIHGGGGHALVSSSRALANLAATCKTLYDIVSPILYHQPLAFPKRHVRLLRTLISRPDLARRVKVLRLDLDIGYGQCENEDDETFVLDLAARHGWSAETNLPEYHPDRDKKVDDDLPPNLLITTCPNLEKFSMGIGYGTNFALLKPATLPRLKDVYITHSDTEMGTCLGALQELYLAAPYLETFTSNMTAGVAVDGGEVMPLGNLRHVRLDWSSISGNSLRALSRAQPVPWSMC</sequence>
<proteinExistence type="predicted"/>
<dbReference type="EMBL" id="MU856044">
    <property type="protein sequence ID" value="KAK3897900.1"/>
    <property type="molecule type" value="Genomic_DNA"/>
</dbReference>
<accession>A0AAN6MBX2</accession>
<reference evidence="2" key="2">
    <citation type="submission" date="2023-05" db="EMBL/GenBank/DDBJ databases">
        <authorList>
            <consortium name="Lawrence Berkeley National Laboratory"/>
            <person name="Steindorff A."/>
            <person name="Hensen N."/>
            <person name="Bonometti L."/>
            <person name="Westerberg I."/>
            <person name="Brannstrom I.O."/>
            <person name="Guillou S."/>
            <person name="Cros-Aarteil S."/>
            <person name="Calhoun S."/>
            <person name="Haridas S."/>
            <person name="Kuo A."/>
            <person name="Mondo S."/>
            <person name="Pangilinan J."/>
            <person name="Riley R."/>
            <person name="Labutti K."/>
            <person name="Andreopoulos B."/>
            <person name="Lipzen A."/>
            <person name="Chen C."/>
            <person name="Yanf M."/>
            <person name="Daum C."/>
            <person name="Ng V."/>
            <person name="Clum A."/>
            <person name="Ohm R."/>
            <person name="Martin F."/>
            <person name="Silar P."/>
            <person name="Natvig D."/>
            <person name="Lalanne C."/>
            <person name="Gautier V."/>
            <person name="Ament-Velasquez S.L."/>
            <person name="Kruys A."/>
            <person name="Hutchinson M.I."/>
            <person name="Powell A.J."/>
            <person name="Barry K."/>
            <person name="Miller A.N."/>
            <person name="Grigoriev I.V."/>
            <person name="Debuchy R."/>
            <person name="Gladieux P."/>
            <person name="Thoren M.H."/>
            <person name="Johannesson H."/>
        </authorList>
    </citation>
    <scope>NUCLEOTIDE SEQUENCE</scope>
    <source>
        <strain evidence="2">CBS 103.79</strain>
    </source>
</reference>
<reference evidence="2" key="1">
    <citation type="journal article" date="2023" name="Mol. Phylogenet. Evol.">
        <title>Genome-scale phylogeny and comparative genomics of the fungal order Sordariales.</title>
        <authorList>
            <person name="Hensen N."/>
            <person name="Bonometti L."/>
            <person name="Westerberg I."/>
            <person name="Brannstrom I.O."/>
            <person name="Guillou S."/>
            <person name="Cros-Aarteil S."/>
            <person name="Calhoun S."/>
            <person name="Haridas S."/>
            <person name="Kuo A."/>
            <person name="Mondo S."/>
            <person name="Pangilinan J."/>
            <person name="Riley R."/>
            <person name="LaButti K."/>
            <person name="Andreopoulos B."/>
            <person name="Lipzen A."/>
            <person name="Chen C."/>
            <person name="Yan M."/>
            <person name="Daum C."/>
            <person name="Ng V."/>
            <person name="Clum A."/>
            <person name="Steindorff A."/>
            <person name="Ohm R.A."/>
            <person name="Martin F."/>
            <person name="Silar P."/>
            <person name="Natvig D.O."/>
            <person name="Lalanne C."/>
            <person name="Gautier V."/>
            <person name="Ament-Velasquez S.L."/>
            <person name="Kruys A."/>
            <person name="Hutchinson M.I."/>
            <person name="Powell A.J."/>
            <person name="Barry K."/>
            <person name="Miller A.N."/>
            <person name="Grigoriev I.V."/>
            <person name="Debuchy R."/>
            <person name="Gladieux P."/>
            <person name="Hiltunen Thoren M."/>
            <person name="Johannesson H."/>
        </authorList>
    </citation>
    <scope>NUCLEOTIDE SEQUENCE</scope>
    <source>
        <strain evidence="2">CBS 103.79</strain>
    </source>
</reference>
<gene>
    <name evidence="2" type="ORF">C8A05DRAFT_19421</name>
</gene>
<feature type="signal peptide" evidence="1">
    <location>
        <begin position="1"/>
        <end position="26"/>
    </location>
</feature>
<keyword evidence="1" id="KW-0732">Signal</keyword>
<name>A0AAN6MBX2_9PEZI</name>
<dbReference type="Proteomes" id="UP001303889">
    <property type="component" value="Unassembled WGS sequence"/>
</dbReference>
<comment type="caution">
    <text evidence="2">The sequence shown here is derived from an EMBL/GenBank/DDBJ whole genome shotgun (WGS) entry which is preliminary data.</text>
</comment>
<evidence type="ECO:0000256" key="1">
    <source>
        <dbReference type="SAM" id="SignalP"/>
    </source>
</evidence>
<keyword evidence="3" id="KW-1185">Reference proteome</keyword>
<evidence type="ECO:0000313" key="3">
    <source>
        <dbReference type="Proteomes" id="UP001303889"/>
    </source>
</evidence>
<protein>
    <submittedName>
        <fullName evidence="2">Uncharacterized protein</fullName>
    </submittedName>
</protein>
<organism evidence="2 3">
    <name type="scientific">Staphylotrichum tortipilum</name>
    <dbReference type="NCBI Taxonomy" id="2831512"/>
    <lineage>
        <taxon>Eukaryota</taxon>
        <taxon>Fungi</taxon>
        <taxon>Dikarya</taxon>
        <taxon>Ascomycota</taxon>
        <taxon>Pezizomycotina</taxon>
        <taxon>Sordariomycetes</taxon>
        <taxon>Sordariomycetidae</taxon>
        <taxon>Sordariales</taxon>
        <taxon>Chaetomiaceae</taxon>
        <taxon>Staphylotrichum</taxon>
    </lineage>
</organism>
<evidence type="ECO:0000313" key="2">
    <source>
        <dbReference type="EMBL" id="KAK3897900.1"/>
    </source>
</evidence>
<dbReference type="AlphaFoldDB" id="A0AAN6MBX2"/>